<sequence>MLLLSRCVACRDDACDSPRMDSQLLGPSSPSRRDFGYQTLNLSSRAPFPEAPSARDLYRASMQQPRRSTGTSPFWLDLDVASLPEATRGPCETFCQPQNWSSAFASPLDFTLKAYEAKPSSKGRYAYTLAIVSLAKPKDEPHKVRHAPTPPYSQPTYANHYNKYVVHPRLCDAFSAACHWSNAWVKTEKVQHVALVRKTEAEIKSFVHTMAFRLPGHNVAAMFKHKLSKTTSLEARAEAVVEVLSYILSISHLGVDRLVPLKEPVPQDMRVRLFLELAWGAGLGPTPTGSNSCDGRLESRDRLGLPTEWLMDILKPSASASALPSKSVPPPMTLLTPPSCTLYVPPHEWRKRATPGAFTVQVSHIHVTNAVQYTLTVLFHDAYDSPGSASVARRYSDFYALASHLEAKTALPVVALLPPKTLFASTDVRFVEHRSVRLQQFLNAVLGLSFTGMLDQIISMAAEPRVRAFLSLPVVQWNVVPQASMPLDRMDRFRAFSNSPTVSSSASPARKKLADVDKMLREADRHDHDDDDDDDAHQLVALEASPYFMPARRATNPPAVRAGAA</sequence>
<dbReference type="GeneID" id="24125636"/>
<organism evidence="2 3">
    <name type="scientific">Saprolegnia parasitica (strain CBS 223.65)</name>
    <dbReference type="NCBI Taxonomy" id="695850"/>
    <lineage>
        <taxon>Eukaryota</taxon>
        <taxon>Sar</taxon>
        <taxon>Stramenopiles</taxon>
        <taxon>Oomycota</taxon>
        <taxon>Saprolegniomycetes</taxon>
        <taxon>Saprolegniales</taxon>
        <taxon>Saprolegniaceae</taxon>
        <taxon>Saprolegnia</taxon>
    </lineage>
</organism>
<evidence type="ECO:0000313" key="3">
    <source>
        <dbReference type="Proteomes" id="UP000030745"/>
    </source>
</evidence>
<evidence type="ECO:0000259" key="1">
    <source>
        <dbReference type="PROSITE" id="PS50195"/>
    </source>
</evidence>
<name>A0A067CZE2_SAPPC</name>
<dbReference type="PROSITE" id="PS50195">
    <property type="entry name" value="PX"/>
    <property type="match status" value="1"/>
</dbReference>
<dbReference type="InterPro" id="IPR036871">
    <property type="entry name" value="PX_dom_sf"/>
</dbReference>
<dbReference type="Gene3D" id="3.30.1520.10">
    <property type="entry name" value="Phox-like domain"/>
    <property type="match status" value="1"/>
</dbReference>
<dbReference type="VEuPathDB" id="FungiDB:SPRG_03107"/>
<evidence type="ECO:0000313" key="2">
    <source>
        <dbReference type="EMBL" id="KDO31891.1"/>
    </source>
</evidence>
<gene>
    <name evidence="2" type="ORF">SPRG_03107</name>
</gene>
<dbReference type="CDD" id="cd06093">
    <property type="entry name" value="PX_domain"/>
    <property type="match status" value="1"/>
</dbReference>
<dbReference type="SUPFAM" id="SSF64268">
    <property type="entry name" value="PX domain"/>
    <property type="match status" value="1"/>
</dbReference>
<proteinExistence type="predicted"/>
<dbReference type="InterPro" id="IPR001683">
    <property type="entry name" value="PX_dom"/>
</dbReference>
<keyword evidence="3" id="KW-1185">Reference proteome</keyword>
<dbReference type="OrthoDB" id="10254720at2759"/>
<reference evidence="2 3" key="1">
    <citation type="journal article" date="2013" name="PLoS Genet.">
        <title>Distinctive expansion of potential virulence genes in the genome of the oomycete fish pathogen Saprolegnia parasitica.</title>
        <authorList>
            <person name="Jiang R.H."/>
            <person name="de Bruijn I."/>
            <person name="Haas B.J."/>
            <person name="Belmonte R."/>
            <person name="Lobach L."/>
            <person name="Christie J."/>
            <person name="van den Ackerveken G."/>
            <person name="Bottin A."/>
            <person name="Bulone V."/>
            <person name="Diaz-Moreno S.M."/>
            <person name="Dumas B."/>
            <person name="Fan L."/>
            <person name="Gaulin E."/>
            <person name="Govers F."/>
            <person name="Grenville-Briggs L.J."/>
            <person name="Horner N.R."/>
            <person name="Levin J.Z."/>
            <person name="Mammella M."/>
            <person name="Meijer H.J."/>
            <person name="Morris P."/>
            <person name="Nusbaum C."/>
            <person name="Oome S."/>
            <person name="Phillips A.J."/>
            <person name="van Rooyen D."/>
            <person name="Rzeszutek E."/>
            <person name="Saraiva M."/>
            <person name="Secombes C.J."/>
            <person name="Seidl M.F."/>
            <person name="Snel B."/>
            <person name="Stassen J.H."/>
            <person name="Sykes S."/>
            <person name="Tripathy S."/>
            <person name="van den Berg H."/>
            <person name="Vega-Arreguin J.C."/>
            <person name="Wawra S."/>
            <person name="Young S.K."/>
            <person name="Zeng Q."/>
            <person name="Dieguez-Uribeondo J."/>
            <person name="Russ C."/>
            <person name="Tyler B.M."/>
            <person name="van West P."/>
        </authorList>
    </citation>
    <scope>NUCLEOTIDE SEQUENCE [LARGE SCALE GENOMIC DNA]</scope>
    <source>
        <strain evidence="2 3">CBS 223.65</strain>
    </source>
</reference>
<dbReference type="OMA" id="VEWIVVP"/>
<dbReference type="KEGG" id="spar:SPRG_03107"/>
<dbReference type="Proteomes" id="UP000030745">
    <property type="component" value="Unassembled WGS sequence"/>
</dbReference>
<dbReference type="EMBL" id="KK583196">
    <property type="protein sequence ID" value="KDO31891.1"/>
    <property type="molecule type" value="Genomic_DNA"/>
</dbReference>
<feature type="domain" description="PX" evidence="1">
    <location>
        <begin position="351"/>
        <end position="477"/>
    </location>
</feature>
<dbReference type="Pfam" id="PF00787">
    <property type="entry name" value="PX"/>
    <property type="match status" value="1"/>
</dbReference>
<accession>A0A067CZE2</accession>
<protein>
    <recommendedName>
        <fullName evidence="1">PX domain-containing protein</fullName>
    </recommendedName>
</protein>
<dbReference type="GO" id="GO:0035091">
    <property type="term" value="F:phosphatidylinositol binding"/>
    <property type="evidence" value="ECO:0007669"/>
    <property type="project" value="InterPro"/>
</dbReference>
<dbReference type="AlphaFoldDB" id="A0A067CZE2"/>
<dbReference type="RefSeq" id="XP_012197090.1">
    <property type="nucleotide sequence ID" value="XM_012341700.1"/>
</dbReference>